<protein>
    <submittedName>
        <fullName evidence="7">Uncharacterized protein</fullName>
    </submittedName>
</protein>
<name>A0A0X8E332_9MICO</name>
<feature type="transmembrane region" description="Helical" evidence="6">
    <location>
        <begin position="90"/>
        <end position="111"/>
    </location>
</feature>
<keyword evidence="3 6" id="KW-0812">Transmembrane</keyword>
<dbReference type="Pfam" id="PF01943">
    <property type="entry name" value="Polysacc_synt"/>
    <property type="match status" value="1"/>
</dbReference>
<reference evidence="7 8" key="1">
    <citation type="journal article" date="2016" name="J. Biotechnol.">
        <title>First complete genome sequence of a species in the genus Microterricola, an extremophilic cold active enzyme producing bacterial strain ERGS5:02 isolated from Sikkim Himalaya.</title>
        <authorList>
            <person name="Himanshu"/>
            <person name="Swarnkar M.K."/>
            <person name="Singh D."/>
            <person name="Kumar R."/>
        </authorList>
    </citation>
    <scope>NUCLEOTIDE SEQUENCE [LARGE SCALE GENOMIC DNA]</scope>
    <source>
        <strain evidence="7 8">ERGS5:02</strain>
    </source>
</reference>
<dbReference type="Proteomes" id="UP000058305">
    <property type="component" value="Chromosome"/>
</dbReference>
<evidence type="ECO:0000256" key="3">
    <source>
        <dbReference type="ARBA" id="ARBA00022692"/>
    </source>
</evidence>
<evidence type="ECO:0000256" key="4">
    <source>
        <dbReference type="ARBA" id="ARBA00022989"/>
    </source>
</evidence>
<keyword evidence="5 6" id="KW-0472">Membrane</keyword>
<evidence type="ECO:0000256" key="6">
    <source>
        <dbReference type="SAM" id="Phobius"/>
    </source>
</evidence>
<keyword evidence="4 6" id="KW-1133">Transmembrane helix</keyword>
<feature type="transmembrane region" description="Helical" evidence="6">
    <location>
        <begin position="153"/>
        <end position="171"/>
    </location>
</feature>
<evidence type="ECO:0000313" key="8">
    <source>
        <dbReference type="Proteomes" id="UP000058305"/>
    </source>
</evidence>
<keyword evidence="8" id="KW-1185">Reference proteome</keyword>
<feature type="transmembrane region" description="Helical" evidence="6">
    <location>
        <begin position="290"/>
        <end position="313"/>
    </location>
</feature>
<proteinExistence type="predicted"/>
<sequence>MSGALKRVGGTSRSVAIATLGNLGAPLAAFISAPILARVLGVDDRGEVAAITAPFLLAVSALTIGLPEAITYFASKRPASARRVLRQGTLMLAAVGLLGSLALLWLMPLLIPGVDGVTSACVALALIPSLVLGGVRGYAAGLGAWKQISIERTFGALARLAAVVALAWLDVLTIESASLAIAVTTFAGGICYIPLLLSRRSPRDAPDELGEIAPRNLLSFGSRLWFGSLAGVLLSRLDQTLMIPLSSPHQLGLYAVAVSVSEVTLVFNSAVRDVIFAAESGGTNEARLTLAARASTMLTFVMCAAVGILSTWWLAPVFGEEFAPAIAIVHVLLIGVVLGNPGSVAGAGLSARGRPELRSYALVVACIVNVGLVVLLVPTLGAMGAAIATVAGNTAAGGMCIFWMRRVFGVPVLEFLGVRWSDVVELTALARRLVR</sequence>
<dbReference type="EMBL" id="CP014145">
    <property type="protein sequence ID" value="AMB59581.1"/>
    <property type="molecule type" value="Genomic_DNA"/>
</dbReference>
<gene>
    <name evidence="7" type="ORF">AWU67_12685</name>
</gene>
<feature type="transmembrane region" description="Helical" evidence="6">
    <location>
        <begin position="48"/>
        <end position="70"/>
    </location>
</feature>
<feature type="transmembrane region" description="Helical" evidence="6">
    <location>
        <begin position="117"/>
        <end position="141"/>
    </location>
</feature>
<comment type="subcellular location">
    <subcellularLocation>
        <location evidence="1">Cell membrane</location>
        <topology evidence="1">Multi-pass membrane protein</topology>
    </subcellularLocation>
</comment>
<dbReference type="InterPro" id="IPR050833">
    <property type="entry name" value="Poly_Biosynth_Transport"/>
</dbReference>
<dbReference type="GO" id="GO:0005886">
    <property type="term" value="C:plasma membrane"/>
    <property type="evidence" value="ECO:0007669"/>
    <property type="project" value="UniProtKB-SubCell"/>
</dbReference>
<evidence type="ECO:0000256" key="2">
    <source>
        <dbReference type="ARBA" id="ARBA00022475"/>
    </source>
</evidence>
<dbReference type="InterPro" id="IPR002797">
    <property type="entry name" value="Polysacc_synth"/>
</dbReference>
<reference evidence="8" key="2">
    <citation type="submission" date="2016-01" db="EMBL/GenBank/DDBJ databases">
        <title>First complete genome sequence of a species in the genus Microterricola, an extremophilic cold active enzyme producing strain ERGS5:02 isolated from Sikkim Himalaya.</title>
        <authorList>
            <person name="Kumar R."/>
            <person name="Singh D."/>
            <person name="Swarnkar M.K."/>
        </authorList>
    </citation>
    <scope>NUCLEOTIDE SEQUENCE [LARGE SCALE GENOMIC DNA]</scope>
    <source>
        <strain evidence="8">ERGS5:02</strain>
    </source>
</reference>
<organism evidence="7 8">
    <name type="scientific">Microterricola viridarii</name>
    <dbReference type="NCBI Taxonomy" id="412690"/>
    <lineage>
        <taxon>Bacteria</taxon>
        <taxon>Bacillati</taxon>
        <taxon>Actinomycetota</taxon>
        <taxon>Actinomycetes</taxon>
        <taxon>Micrococcales</taxon>
        <taxon>Microbacteriaceae</taxon>
        <taxon>Microterricola</taxon>
    </lineage>
</organism>
<dbReference type="PANTHER" id="PTHR30250">
    <property type="entry name" value="PST FAMILY PREDICTED COLANIC ACID TRANSPORTER"/>
    <property type="match status" value="1"/>
</dbReference>
<feature type="transmembrane region" description="Helical" evidence="6">
    <location>
        <begin position="177"/>
        <end position="197"/>
    </location>
</feature>
<feature type="transmembrane region" description="Helical" evidence="6">
    <location>
        <begin position="359"/>
        <end position="377"/>
    </location>
</feature>
<keyword evidence="2" id="KW-1003">Cell membrane</keyword>
<evidence type="ECO:0000313" key="7">
    <source>
        <dbReference type="EMBL" id="AMB59581.1"/>
    </source>
</evidence>
<evidence type="ECO:0000256" key="5">
    <source>
        <dbReference type="ARBA" id="ARBA00023136"/>
    </source>
</evidence>
<dbReference type="PANTHER" id="PTHR30250:SF11">
    <property type="entry name" value="O-ANTIGEN TRANSPORTER-RELATED"/>
    <property type="match status" value="1"/>
</dbReference>
<feature type="transmembrane region" description="Helical" evidence="6">
    <location>
        <begin position="325"/>
        <end position="347"/>
    </location>
</feature>
<dbReference type="RefSeq" id="WP_067229665.1">
    <property type="nucleotide sequence ID" value="NZ_CP014145.1"/>
</dbReference>
<evidence type="ECO:0000256" key="1">
    <source>
        <dbReference type="ARBA" id="ARBA00004651"/>
    </source>
</evidence>
<dbReference type="AlphaFoldDB" id="A0A0X8E332"/>
<feature type="transmembrane region" description="Helical" evidence="6">
    <location>
        <begin position="383"/>
        <end position="404"/>
    </location>
</feature>
<accession>A0A0X8E332</accession>
<feature type="transmembrane region" description="Helical" evidence="6">
    <location>
        <begin position="15"/>
        <end position="36"/>
    </location>
</feature>
<dbReference type="KEGG" id="mvd:AWU67_12685"/>